<dbReference type="EMBL" id="JABBWK010000007">
    <property type="protein sequence ID" value="KAG1905528.1"/>
    <property type="molecule type" value="Genomic_DNA"/>
</dbReference>
<comment type="caution">
    <text evidence="2">The sequence shown here is derived from an EMBL/GenBank/DDBJ whole genome shotgun (WGS) entry which is preliminary data.</text>
</comment>
<evidence type="ECO:0000256" key="1">
    <source>
        <dbReference type="SAM" id="MobiDB-lite"/>
    </source>
</evidence>
<dbReference type="RefSeq" id="XP_041231103.1">
    <property type="nucleotide sequence ID" value="XM_041366284.1"/>
</dbReference>
<feature type="region of interest" description="Disordered" evidence="1">
    <location>
        <begin position="1132"/>
        <end position="1192"/>
    </location>
</feature>
<proteinExistence type="predicted"/>
<name>A0AAD4EG15_9AGAM</name>
<feature type="region of interest" description="Disordered" evidence="1">
    <location>
        <begin position="1243"/>
        <end position="1263"/>
    </location>
</feature>
<evidence type="ECO:0000313" key="3">
    <source>
        <dbReference type="Proteomes" id="UP001195769"/>
    </source>
</evidence>
<protein>
    <submittedName>
        <fullName evidence="2">Uncharacterized protein</fullName>
    </submittedName>
</protein>
<dbReference type="PANTHER" id="PTHR31912">
    <property type="entry name" value="IP13529P"/>
    <property type="match status" value="1"/>
</dbReference>
<feature type="region of interest" description="Disordered" evidence="1">
    <location>
        <begin position="63"/>
        <end position="92"/>
    </location>
</feature>
<feature type="compositionally biased region" description="Polar residues" evidence="1">
    <location>
        <begin position="77"/>
        <end position="91"/>
    </location>
</feature>
<evidence type="ECO:0000313" key="2">
    <source>
        <dbReference type="EMBL" id="KAG1905528.1"/>
    </source>
</evidence>
<organism evidence="2 3">
    <name type="scientific">Suillus fuscotomentosus</name>
    <dbReference type="NCBI Taxonomy" id="1912939"/>
    <lineage>
        <taxon>Eukaryota</taxon>
        <taxon>Fungi</taxon>
        <taxon>Dikarya</taxon>
        <taxon>Basidiomycota</taxon>
        <taxon>Agaricomycotina</taxon>
        <taxon>Agaricomycetes</taxon>
        <taxon>Agaricomycetidae</taxon>
        <taxon>Boletales</taxon>
        <taxon>Suillineae</taxon>
        <taxon>Suillaceae</taxon>
        <taxon>Suillus</taxon>
    </lineage>
</organism>
<sequence length="1304" mass="144794">MQPKKKTVDLDPFVYAQAGEMGHVICKVCPKLRDTILPIHATPPPNSEPNINFDMLEPSDLTLHDEPSWGQPPSDPMSENATPPLTNTINNDAEDDESYFSIKELWHGTASARTFLHADYYEEMQAALQRGESLFSCPLPPSSDELGMETDDVDLDDGLEPENHGIDLAGVSPETDGPASNSEVPLDAPTFPWATTSEFITHLLFSSPRLRFSEAQKKAVLNWATVLGATGVPSLHSLWKAQDRIKELIGNPTEKVTAASGNIFYINSVGKAITKDYSNPLTRLTMRDYPEDGQGRMSQIHHGEKMLHGLPDNLATLSVRVDGNIFFVDELLQQMSKDYFIPKKFFQAQVSADHDTEILSLGHSVTRTEEGFSVDPEQVITPVSMFSRTFKDIQACSKEFSCGFTDSSSSHACLMPNPLWEKSDGRMVLSVPLIVFMDDVSGNISKQWNKHHVVYMSNAAMPHEMLEKEFCVRFVLSSPHATPLELMQAVMQSIQKAADNGVIAWDCKYHEEVMLIPHSIFTAGDNPMQAEECSHGGLRCNFFCWTCKVGGTTVDKKSDAGYCNIFKSAELRTPEETLAQVKEQVELAKLPGGTTKVQSAVASTGTRDAATSVIINRLLELGKQLRKCEAGKPPISEADVHVQLERELEAALNGCLLDDHINPLLGMPSVNIHQDMPTEILHTVLLGVVKYFWGQTVWILDKNHLLNTFQMRLESVNKEGLNSPTLGAEYICRFKGGLIGKHFKSLAQVMPYLIYDLVPCSVLNGWTVIGKLVVLLWHTAILSRTIDDFLSISAKCAPSILITKAKFHFLLHLPAFIRCFGPAILFSTERFESFNHIFRLSSIYSNRQAPSRDTCHTFGGFDVVKHIVTGGFWCDPKTRKWVHAGNNIAVYMATHPEQRRLIGLPTTNEKPVGLVHLPTHKDAGGKVPPVEWCSTQTTLLPPQKHQFPVTSLFYKCDSFIVADHSSALLGSHVIMRRNQTCLDKLSIGKVIEILVPHQGHITTHVIIWCLEFSSAELHPQLHVPCLRFPDIDDIAVLAPNEILCIVNVQHDCASSGANCVIRNVQERQEHIVTMRLRQLVDHAPTNAYFLNTHVLHNYQHISVLLPPDIRAQISMPRISYHQAVRLHAAALMHQKKASDSANPADPEKARENDPPPAFDHSASKATRMKGKGKVVPKKKLVTGPDLGPSDLASRLQRPQQVYSTPPAGAILQNEASFSRSDVLAYLPSGTLQPHGYWQMHAGPSEPARLQHQGHAPPTDNFTHTSYPPQDFSQLSVVQHMHSHLPAASGIPGHFLHNFRTYDGQ</sequence>
<accession>A0AAD4EG15</accession>
<feature type="compositionally biased region" description="Basic residues" evidence="1">
    <location>
        <begin position="1166"/>
        <end position="1180"/>
    </location>
</feature>
<dbReference type="GeneID" id="64660582"/>
<reference evidence="2" key="1">
    <citation type="journal article" date="2020" name="New Phytol.">
        <title>Comparative genomics reveals dynamic genome evolution in host specialist ectomycorrhizal fungi.</title>
        <authorList>
            <person name="Lofgren L.A."/>
            <person name="Nguyen N.H."/>
            <person name="Vilgalys R."/>
            <person name="Ruytinx J."/>
            <person name="Liao H.L."/>
            <person name="Branco S."/>
            <person name="Kuo A."/>
            <person name="LaButti K."/>
            <person name="Lipzen A."/>
            <person name="Andreopoulos W."/>
            <person name="Pangilinan J."/>
            <person name="Riley R."/>
            <person name="Hundley H."/>
            <person name="Na H."/>
            <person name="Barry K."/>
            <person name="Grigoriev I.V."/>
            <person name="Stajich J.E."/>
            <person name="Kennedy P.G."/>
        </authorList>
    </citation>
    <scope>NUCLEOTIDE SEQUENCE</scope>
    <source>
        <strain evidence="2">FC203</strain>
    </source>
</reference>
<gene>
    <name evidence="2" type="ORF">F5891DRAFT_1183473</name>
</gene>
<dbReference type="PANTHER" id="PTHR31912:SF34">
    <property type="entry name" value="NOTOCHORD-RELATED PROTEIN"/>
    <property type="match status" value="1"/>
</dbReference>
<keyword evidence="3" id="KW-1185">Reference proteome</keyword>
<dbReference type="Proteomes" id="UP001195769">
    <property type="component" value="Unassembled WGS sequence"/>
</dbReference>